<sequence length="205" mass="23723">MEKCNFVNIIILEKSILYIIRNKFKDMNIRECTLNSLQNYLSSLADFNKIYINLLWLQKYFSNMLTNLNEDSNNVDGSSYKQILSTLSNEYTYFRNSYVKSNIRNILPELITEKTPQVSITSKESQMNEPSIEIPESRSETGVSDSQPGESDSQTTLFSSLTINKLIPIPFIFAATLILLGIAYKYSLFGFRKRSKKHLREQIKK</sequence>
<keyword evidence="2" id="KW-0472">Membrane</keyword>
<reference evidence="3 4" key="1">
    <citation type="submission" date="2013-11" db="EMBL/GenBank/DDBJ databases">
        <title>The Genome Sequence of Plasmodium yoelii 17X.</title>
        <authorList>
            <consortium name="The Broad Institute Genomics Platform"/>
            <consortium name="The Broad Institute Genome Sequencing Center for Infectious Disease"/>
            <person name="Neafsey D."/>
            <person name="Adams J."/>
            <person name="Walker B."/>
            <person name="Young S.K."/>
            <person name="Zeng Q."/>
            <person name="Gargeya S."/>
            <person name="Fitzgerald M."/>
            <person name="Haas B."/>
            <person name="Abouelleil A."/>
            <person name="Alvarado L."/>
            <person name="Chapman S.B."/>
            <person name="Gainer-Dewar J."/>
            <person name="Goldberg J."/>
            <person name="Griggs A."/>
            <person name="Gujja S."/>
            <person name="Hansen M."/>
            <person name="Howarth C."/>
            <person name="Imamovic A."/>
            <person name="Ireland A."/>
            <person name="Larimer J."/>
            <person name="McCowan C."/>
            <person name="Murphy C."/>
            <person name="Pearson M."/>
            <person name="Poon T.W."/>
            <person name="Priest M."/>
            <person name="Roberts A."/>
            <person name="Saif S."/>
            <person name="Shea T."/>
            <person name="Sykes S."/>
            <person name="Wortman J."/>
            <person name="Nusbaum C."/>
            <person name="Birren B."/>
        </authorList>
    </citation>
    <scope>NUCLEOTIDE SEQUENCE [LARGE SCALE GENOMIC DNA]</scope>
    <source>
        <strain evidence="3 4">17X</strain>
    </source>
</reference>
<keyword evidence="2" id="KW-0812">Transmembrane</keyword>
<evidence type="ECO:0000256" key="2">
    <source>
        <dbReference type="SAM" id="Phobius"/>
    </source>
</evidence>
<evidence type="ECO:0000313" key="4">
    <source>
        <dbReference type="Proteomes" id="UP000018538"/>
    </source>
</evidence>
<feature type="transmembrane region" description="Helical" evidence="2">
    <location>
        <begin position="166"/>
        <end position="187"/>
    </location>
</feature>
<protein>
    <submittedName>
        <fullName evidence="3">Uncharacterized protein</fullName>
    </submittedName>
</protein>
<dbReference type="EMBL" id="KI635736">
    <property type="protein sequence ID" value="ETB61198.1"/>
    <property type="molecule type" value="Genomic_DNA"/>
</dbReference>
<feature type="region of interest" description="Disordered" evidence="1">
    <location>
        <begin position="118"/>
        <end position="154"/>
    </location>
</feature>
<keyword evidence="2" id="KW-1133">Transmembrane helix</keyword>
<evidence type="ECO:0000313" key="3">
    <source>
        <dbReference type="EMBL" id="ETB61198.1"/>
    </source>
</evidence>
<accession>V7PSU6</accession>
<keyword evidence="4" id="KW-1185">Reference proteome</keyword>
<name>V7PSU6_PLAYE</name>
<dbReference type="InterPro" id="IPR006477">
    <property type="entry name" value="Yir_bir_cir"/>
</dbReference>
<evidence type="ECO:0000256" key="1">
    <source>
        <dbReference type="SAM" id="MobiDB-lite"/>
    </source>
</evidence>
<feature type="compositionally biased region" description="Polar residues" evidence="1">
    <location>
        <begin position="141"/>
        <end position="154"/>
    </location>
</feature>
<dbReference type="AlphaFoldDB" id="V7PSU6"/>
<feature type="compositionally biased region" description="Polar residues" evidence="1">
    <location>
        <begin position="118"/>
        <end position="128"/>
    </location>
</feature>
<dbReference type="Pfam" id="PF06022">
    <property type="entry name" value="Cir_Bir_Yir"/>
    <property type="match status" value="1"/>
</dbReference>
<proteinExistence type="predicted"/>
<gene>
    <name evidence="3" type="ORF">YYC_01137</name>
</gene>
<dbReference type="Proteomes" id="UP000018538">
    <property type="component" value="Unassembled WGS sequence"/>
</dbReference>
<organism evidence="3 4">
    <name type="scientific">Plasmodium yoelii 17X</name>
    <dbReference type="NCBI Taxonomy" id="1323249"/>
    <lineage>
        <taxon>Eukaryota</taxon>
        <taxon>Sar</taxon>
        <taxon>Alveolata</taxon>
        <taxon>Apicomplexa</taxon>
        <taxon>Aconoidasida</taxon>
        <taxon>Haemosporida</taxon>
        <taxon>Plasmodiidae</taxon>
        <taxon>Plasmodium</taxon>
        <taxon>Plasmodium (Vinckeia)</taxon>
    </lineage>
</organism>